<dbReference type="OMA" id="PSNCIIW"/>
<keyword evidence="2" id="KW-0106">Calcium</keyword>
<gene>
    <name evidence="5" type="ORF">NAEGRDRAFT_65316</name>
</gene>
<dbReference type="InterPro" id="IPR000008">
    <property type="entry name" value="C2_dom"/>
</dbReference>
<evidence type="ECO:0000313" key="5">
    <source>
        <dbReference type="EMBL" id="EFC46878.1"/>
    </source>
</evidence>
<keyword evidence="1" id="KW-0479">Metal-binding</keyword>
<keyword evidence="6" id="KW-1185">Reference proteome</keyword>
<proteinExistence type="predicted"/>
<reference evidence="5 6" key="1">
    <citation type="journal article" date="2010" name="Cell">
        <title>The genome of Naegleria gruberi illuminates early eukaryotic versatility.</title>
        <authorList>
            <person name="Fritz-Laylin L.K."/>
            <person name="Prochnik S.E."/>
            <person name="Ginger M.L."/>
            <person name="Dacks J.B."/>
            <person name="Carpenter M.L."/>
            <person name="Field M.C."/>
            <person name="Kuo A."/>
            <person name="Paredez A."/>
            <person name="Chapman J."/>
            <person name="Pham J."/>
            <person name="Shu S."/>
            <person name="Neupane R."/>
            <person name="Cipriano M."/>
            <person name="Mancuso J."/>
            <person name="Tu H."/>
            <person name="Salamov A."/>
            <person name="Lindquist E."/>
            <person name="Shapiro H."/>
            <person name="Lucas S."/>
            <person name="Grigoriev I.V."/>
            <person name="Cande W.Z."/>
            <person name="Fulton C."/>
            <person name="Rokhsar D.S."/>
            <person name="Dawson S.C."/>
        </authorList>
    </citation>
    <scope>NUCLEOTIDE SEQUENCE [LARGE SCALE GENOMIC DNA]</scope>
    <source>
        <strain evidence="5 6">NEG-M</strain>
    </source>
</reference>
<dbReference type="InterPro" id="IPR035892">
    <property type="entry name" value="C2_domain_sf"/>
</dbReference>
<dbReference type="PANTHER" id="PTHR45911">
    <property type="entry name" value="C2 DOMAIN-CONTAINING PROTEIN"/>
    <property type="match status" value="1"/>
</dbReference>
<feature type="compositionally biased region" description="Low complexity" evidence="3">
    <location>
        <begin position="110"/>
        <end position="124"/>
    </location>
</feature>
<evidence type="ECO:0000259" key="4">
    <source>
        <dbReference type="PROSITE" id="PS50004"/>
    </source>
</evidence>
<accession>D2V8X4</accession>
<feature type="region of interest" description="Disordered" evidence="3">
    <location>
        <begin position="341"/>
        <end position="388"/>
    </location>
</feature>
<dbReference type="PROSITE" id="PS50004">
    <property type="entry name" value="C2"/>
    <property type="match status" value="1"/>
</dbReference>
<sequence>MSRPASLSSNKQPNNREDTNEDDNLSTSGSSNSSNQSSPATNNHHHTTQATSTANIRAVQDDQSVGSPPVSPRSPNGASSMRIRMPPPNSPGSEQNRKSFRLAKSPLSARSNRSNGSGNGSNSGVYDTTPHELKPSNSANIKKRNLSRIGKKDSPSLVTIPSSSLWINSAKNANNRMSVSYNNDQIVDMDEYNLTSSALSVKFSFEMLRNRNALLQGGMGRYFSMQVSKTGSSKKETEKIPLSVGCFVLNSEGKLVDIITVEQAKSLLCVENILNLKGMENVEELDQAVVNNVEESGGRKSKKSAKANSALTTTQTPLVALECQLNDLLSDSSQRKYLGMRSLNNSTSANSTTTSSSGKTTIGGFVLRTNRKSNADEEENKQPEKKHQKLSNIVDEMHTRNVKDDMAYEKLKQSFNIQVRDWKTNDETNYQSSGIFQNLTHGYAADFNNLLNSFTMSTTKVQKQSDDEEEKVVQKEDFKFCKKTIDKVMLTKYDVAKSKRISNYLSDNPFGEYTKLIFFLEGDLNCLEGDIQVSFENDMVFTKSEIHEENAYRVSASKFIHNLNIEVNQPSLMNKSNTITTLFSLSYDRLKKEYKVDLADPLSSINNSSLSCQPFPLPNDSCLFHLPKVLEPIRENHNIVLETRDVKSNSPPKAAGSNNSIFVDSEKLRLRITEENRAIGIRPIRTNHFCVLMDSVGGVVDVVSHDKRFSNHTVSGEPTISSHMAVGVVGNNNSFESSFDYFDLKLENLKHIHEIYFVSMIGDGYEHSELPRMGLTNTASNNISSYLFFDSSFGLSYIDKSNNEVNIRNFPTPPHPSNCIIWGKVSHATGQSFVMKFLGEHMSVEKKPKQTCFSTIVRHIRHYHFNKGADSLCRSAVVQEGQEITTYDFPVKFSNSHPIMLQFQGASHPHLCKPSDLLVKLTVFTFDKEAYFLKKQHVELRREGPILDGVIDPMAIIPRLVEKAGIVFCIVSYREHAVREDNRTVTFEDEDDLPRNSVAEKEEDETIRNIFVIDPVTRKPLFSLPLCDIFKISNHENNGPKEVADFEGYKHLLAFKMERKQKEEWSLSYVGEWMPIDVDHSSVTKRDDSWVYYLSDLFLMGDSKYKRVTNERLSHAPIPSPSQYICFGVRLEDTTKKVPFRSDLSPLTAGTTKKAQKTKNLIDHTIVRMKAICYNWKGDVTKVLSSSNSMPKSGSVEKYLADDSTKFAALIDRALPTATSVQWPMQGEYDETQCYMMLDSVDDSKVQALSPSMVRLSFRRNKDFMLPEPIPVYHFSILLKIYIVINSKEIPPEDVIELLSQLNAVIKVYNMETKSEAFRFTIPASQIPYKAGENQSKINSHLFLCSIRSIFSNDNSSKVWHINPILQRKQMGGELTKFLAPIPKILKVQIVEARNLPVMDAISGLCDGFVKVYNIENEKGLTSKKKKKTYKTKTIKKNLNPRWNNETFTL</sequence>
<feature type="region of interest" description="Disordered" evidence="3">
    <location>
        <begin position="1"/>
        <end position="155"/>
    </location>
</feature>
<organism evidence="6">
    <name type="scientific">Naegleria gruberi</name>
    <name type="common">Amoeba</name>
    <dbReference type="NCBI Taxonomy" id="5762"/>
    <lineage>
        <taxon>Eukaryota</taxon>
        <taxon>Discoba</taxon>
        <taxon>Heterolobosea</taxon>
        <taxon>Tetramitia</taxon>
        <taxon>Eutetramitia</taxon>
        <taxon>Vahlkampfiidae</taxon>
        <taxon>Naegleria</taxon>
    </lineage>
</organism>
<dbReference type="RefSeq" id="XP_002679622.1">
    <property type="nucleotide sequence ID" value="XM_002679576.1"/>
</dbReference>
<dbReference type="InParanoid" id="D2V8X4"/>
<dbReference type="VEuPathDB" id="AmoebaDB:NAEGRDRAFT_65316"/>
<evidence type="ECO:0000256" key="1">
    <source>
        <dbReference type="ARBA" id="ARBA00022723"/>
    </source>
</evidence>
<dbReference type="KEGG" id="ngr:NAEGRDRAFT_65316"/>
<name>D2V8X4_NAEGR</name>
<dbReference type="EMBL" id="GG738857">
    <property type="protein sequence ID" value="EFC46878.1"/>
    <property type="molecule type" value="Genomic_DNA"/>
</dbReference>
<feature type="compositionally biased region" description="Low complexity" evidence="3">
    <location>
        <begin position="25"/>
        <end position="55"/>
    </location>
</feature>
<evidence type="ECO:0000256" key="2">
    <source>
        <dbReference type="ARBA" id="ARBA00022837"/>
    </source>
</evidence>
<dbReference type="Gene3D" id="2.60.40.150">
    <property type="entry name" value="C2 domain"/>
    <property type="match status" value="1"/>
</dbReference>
<dbReference type="OrthoDB" id="10257866at2759"/>
<dbReference type="Proteomes" id="UP000006671">
    <property type="component" value="Unassembled WGS sequence"/>
</dbReference>
<dbReference type="PANTHER" id="PTHR45911:SF4">
    <property type="entry name" value="MULTIPLE C2 AND TRANSMEMBRANE DOMAIN-CONTAINING PROTEIN"/>
    <property type="match status" value="1"/>
</dbReference>
<protein>
    <submittedName>
        <fullName evidence="5">Predicted protein</fullName>
    </submittedName>
</protein>
<dbReference type="GO" id="GO:0016020">
    <property type="term" value="C:membrane"/>
    <property type="evidence" value="ECO:0007669"/>
    <property type="project" value="TreeGrafter"/>
</dbReference>
<dbReference type="Pfam" id="PF00168">
    <property type="entry name" value="C2"/>
    <property type="match status" value="1"/>
</dbReference>
<dbReference type="GeneID" id="8859752"/>
<evidence type="ECO:0000313" key="6">
    <source>
        <dbReference type="Proteomes" id="UP000006671"/>
    </source>
</evidence>
<feature type="compositionally biased region" description="Polar residues" evidence="3">
    <location>
        <begin position="1"/>
        <end position="13"/>
    </location>
</feature>
<dbReference type="SUPFAM" id="SSF49562">
    <property type="entry name" value="C2 domain (Calcium/lipid-binding domain, CaLB)"/>
    <property type="match status" value="1"/>
</dbReference>
<dbReference type="GO" id="GO:0005509">
    <property type="term" value="F:calcium ion binding"/>
    <property type="evidence" value="ECO:0007669"/>
    <property type="project" value="TreeGrafter"/>
</dbReference>
<feature type="domain" description="C2" evidence="4">
    <location>
        <begin position="1367"/>
        <end position="1450"/>
    </location>
</feature>
<feature type="compositionally biased region" description="Low complexity" evidence="3">
    <location>
        <begin position="342"/>
        <end position="360"/>
    </location>
</feature>
<evidence type="ECO:0000256" key="3">
    <source>
        <dbReference type="SAM" id="MobiDB-lite"/>
    </source>
</evidence>